<evidence type="ECO:0000256" key="1">
    <source>
        <dbReference type="ARBA" id="ARBA00023125"/>
    </source>
</evidence>
<feature type="domain" description="HTH merR-type" evidence="3">
    <location>
        <begin position="3"/>
        <end position="73"/>
    </location>
</feature>
<dbReference type="InterPro" id="IPR009061">
    <property type="entry name" value="DNA-bd_dom_put_sf"/>
</dbReference>
<dbReference type="PANTHER" id="PTHR30204">
    <property type="entry name" value="REDOX-CYCLING DRUG-SENSING TRANSCRIPTIONAL ACTIVATOR SOXR"/>
    <property type="match status" value="1"/>
</dbReference>
<dbReference type="PROSITE" id="PS50937">
    <property type="entry name" value="HTH_MERR_2"/>
    <property type="match status" value="1"/>
</dbReference>
<dbReference type="PANTHER" id="PTHR30204:SF58">
    <property type="entry name" value="HTH-TYPE TRANSCRIPTIONAL REGULATOR YFMP"/>
    <property type="match status" value="1"/>
</dbReference>
<dbReference type="InterPro" id="IPR000551">
    <property type="entry name" value="MerR-type_HTH_dom"/>
</dbReference>
<dbReference type="Gene3D" id="1.10.1660.10">
    <property type="match status" value="1"/>
</dbReference>
<comment type="caution">
    <text evidence="4">The sequence shown here is derived from an EMBL/GenBank/DDBJ whole genome shotgun (WGS) entry which is preliminary data.</text>
</comment>
<feature type="coiled-coil region" evidence="2">
    <location>
        <begin position="104"/>
        <end position="138"/>
    </location>
</feature>
<dbReference type="InterPro" id="IPR047057">
    <property type="entry name" value="MerR_fam"/>
</dbReference>
<keyword evidence="5" id="KW-1185">Reference proteome</keyword>
<evidence type="ECO:0000313" key="4">
    <source>
        <dbReference type="EMBL" id="MBB3155325.1"/>
    </source>
</evidence>
<dbReference type="SMART" id="SM00422">
    <property type="entry name" value="HTH_MERR"/>
    <property type="match status" value="1"/>
</dbReference>
<dbReference type="Proteomes" id="UP000518605">
    <property type="component" value="Unassembled WGS sequence"/>
</dbReference>
<dbReference type="AlphaFoldDB" id="A0A7W5CDP5"/>
<reference evidence="4 5" key="1">
    <citation type="submission" date="2020-08" db="EMBL/GenBank/DDBJ databases">
        <title>Genomic Encyclopedia of Type Strains, Phase III (KMG-III): the genomes of soil and plant-associated and newly described type strains.</title>
        <authorList>
            <person name="Whitman W."/>
        </authorList>
    </citation>
    <scope>NUCLEOTIDE SEQUENCE [LARGE SCALE GENOMIC DNA]</scope>
    <source>
        <strain evidence="4 5">CECT 8234</strain>
    </source>
</reference>
<dbReference type="Pfam" id="PF13411">
    <property type="entry name" value="MerR_1"/>
    <property type="match status" value="1"/>
</dbReference>
<dbReference type="GO" id="GO:0003700">
    <property type="term" value="F:DNA-binding transcription factor activity"/>
    <property type="evidence" value="ECO:0007669"/>
    <property type="project" value="InterPro"/>
</dbReference>
<organism evidence="4 5">
    <name type="scientific">Paenibacillus endophyticus</name>
    <dbReference type="NCBI Taxonomy" id="1294268"/>
    <lineage>
        <taxon>Bacteria</taxon>
        <taxon>Bacillati</taxon>
        <taxon>Bacillota</taxon>
        <taxon>Bacilli</taxon>
        <taxon>Bacillales</taxon>
        <taxon>Paenibacillaceae</taxon>
        <taxon>Paenibacillus</taxon>
    </lineage>
</organism>
<accession>A0A7W5CDP5</accession>
<keyword evidence="2" id="KW-0175">Coiled coil</keyword>
<proteinExistence type="predicted"/>
<name>A0A7W5CDP5_9BACL</name>
<evidence type="ECO:0000259" key="3">
    <source>
        <dbReference type="PROSITE" id="PS50937"/>
    </source>
</evidence>
<dbReference type="EMBL" id="JACHXW010000023">
    <property type="protein sequence ID" value="MBB3155325.1"/>
    <property type="molecule type" value="Genomic_DNA"/>
</dbReference>
<evidence type="ECO:0000256" key="2">
    <source>
        <dbReference type="SAM" id="Coils"/>
    </source>
</evidence>
<gene>
    <name evidence="4" type="ORF">FHS16_005433</name>
</gene>
<protein>
    <submittedName>
        <fullName evidence="4">DNA-binding transcriptional MerR regulator</fullName>
    </submittedName>
</protein>
<dbReference type="RefSeq" id="WP_183569902.1">
    <property type="nucleotide sequence ID" value="NZ_CBCSLB010000021.1"/>
</dbReference>
<dbReference type="GO" id="GO:0003677">
    <property type="term" value="F:DNA binding"/>
    <property type="evidence" value="ECO:0007669"/>
    <property type="project" value="UniProtKB-KW"/>
</dbReference>
<dbReference type="SUPFAM" id="SSF46955">
    <property type="entry name" value="Putative DNA-binding domain"/>
    <property type="match status" value="1"/>
</dbReference>
<sequence length="141" mass="16530">MQLLKIEEVAKRTGLTKRAIRYYEDFGLISPPERTQGGIRLYSEDDIEKINKIMLAKEVLGFSLAELQQYMTFQAIIEQQKTEYRTTEDMEARRSKLMEIAGILQKEKDMIDTKIARMEQFKEELIGYESRVTKALNQLND</sequence>
<keyword evidence="1 4" id="KW-0238">DNA-binding</keyword>
<evidence type="ECO:0000313" key="5">
    <source>
        <dbReference type="Proteomes" id="UP000518605"/>
    </source>
</evidence>